<comment type="caution">
    <text evidence="1">The sequence shown here is derived from an EMBL/GenBank/DDBJ whole genome shotgun (WGS) entry which is preliminary data.</text>
</comment>
<evidence type="ECO:0000313" key="2">
    <source>
        <dbReference type="Proteomes" id="UP001213000"/>
    </source>
</evidence>
<evidence type="ECO:0000313" key="1">
    <source>
        <dbReference type="EMBL" id="KAJ3562771.1"/>
    </source>
</evidence>
<organism evidence="1 2">
    <name type="scientific">Leucocoprinus birnbaumii</name>
    <dbReference type="NCBI Taxonomy" id="56174"/>
    <lineage>
        <taxon>Eukaryota</taxon>
        <taxon>Fungi</taxon>
        <taxon>Dikarya</taxon>
        <taxon>Basidiomycota</taxon>
        <taxon>Agaricomycotina</taxon>
        <taxon>Agaricomycetes</taxon>
        <taxon>Agaricomycetidae</taxon>
        <taxon>Agaricales</taxon>
        <taxon>Agaricineae</taxon>
        <taxon>Agaricaceae</taxon>
        <taxon>Leucocoprinus</taxon>
    </lineage>
</organism>
<gene>
    <name evidence="1" type="ORF">NP233_g9365</name>
</gene>
<protein>
    <submittedName>
        <fullName evidence="1">Uncharacterized protein</fullName>
    </submittedName>
</protein>
<accession>A0AAD5VKI1</accession>
<sequence length="171" mass="19939">MLIIIHSLDHTKCRAYDQEWIRIFVLKHQNVQLNNAERSNVSTYLRQLWLEIARRDQAGPIVALISRGPHINPDEPKNAPKHMTIRFLNQHIRVFATAHIPPRIGETVRLLRSKPRKWNGANMSDRSKFEMRMQVGVRGCVKTASERNRIIDRATTCMKRIANNNEVKNKD</sequence>
<dbReference type="AlphaFoldDB" id="A0AAD5VKI1"/>
<dbReference type="EMBL" id="JANIEX010000833">
    <property type="protein sequence ID" value="KAJ3562771.1"/>
    <property type="molecule type" value="Genomic_DNA"/>
</dbReference>
<keyword evidence="2" id="KW-1185">Reference proteome</keyword>
<proteinExistence type="predicted"/>
<name>A0AAD5VKI1_9AGAR</name>
<reference evidence="1" key="1">
    <citation type="submission" date="2022-07" db="EMBL/GenBank/DDBJ databases">
        <title>Genome Sequence of Leucocoprinus birnbaumii.</title>
        <authorList>
            <person name="Buettner E."/>
        </authorList>
    </citation>
    <scope>NUCLEOTIDE SEQUENCE</scope>
    <source>
        <strain evidence="1">VT141</strain>
    </source>
</reference>
<dbReference type="Proteomes" id="UP001213000">
    <property type="component" value="Unassembled WGS sequence"/>
</dbReference>